<feature type="binding site" evidence="4">
    <location>
        <begin position="727"/>
        <end position="734"/>
    </location>
    <ligand>
        <name>ATP</name>
        <dbReference type="ChEBI" id="CHEBI:30616"/>
    </ligand>
</feature>
<evidence type="ECO:0000256" key="1">
    <source>
        <dbReference type="ARBA" id="ARBA00022737"/>
    </source>
</evidence>
<comment type="caution">
    <text evidence="8">The sequence shown here is derived from an EMBL/GenBank/DDBJ whole genome shotgun (WGS) entry which is preliminary data.</text>
</comment>
<dbReference type="Pfam" id="PF01580">
    <property type="entry name" value="FtsK_SpoIIIE"/>
    <property type="match status" value="3"/>
</dbReference>
<keyword evidence="6" id="KW-1133">Transmembrane helix</keyword>
<dbReference type="InterPro" id="IPR023837">
    <property type="entry name" value="EccCb-like_Actinobacteria"/>
</dbReference>
<evidence type="ECO:0000259" key="7">
    <source>
        <dbReference type="PROSITE" id="PS50901"/>
    </source>
</evidence>
<keyword evidence="2 4" id="KW-0547">Nucleotide-binding</keyword>
<dbReference type="GO" id="GO:0051301">
    <property type="term" value="P:cell division"/>
    <property type="evidence" value="ECO:0007669"/>
    <property type="project" value="UniProtKB-KW"/>
</dbReference>
<name>A0A100XBJ2_MYCTH</name>
<reference evidence="8 9" key="1">
    <citation type="journal article" date="2016" name="Genome Announc.">
        <title>Draft Genome Sequences of Five Rapidly Growing Mycobacterium Species, M. thermoresistibile, M. fortuitum subsp. acetamidolyticum, M. canariasense, M. brisbanense, and M. novocastrense.</title>
        <authorList>
            <person name="Katahira K."/>
            <person name="Ogura Y."/>
            <person name="Gotoh Y."/>
            <person name="Hayashi T."/>
        </authorList>
    </citation>
    <scope>NUCLEOTIDE SEQUENCE [LARGE SCALE GENOMIC DNA]</scope>
    <source>
        <strain evidence="8 9">JCM6362</strain>
    </source>
</reference>
<gene>
    <name evidence="8" type="ORF">RMCT_0538</name>
</gene>
<keyword evidence="8" id="KW-0132">Cell division</keyword>
<dbReference type="GO" id="GO:0003677">
    <property type="term" value="F:DNA binding"/>
    <property type="evidence" value="ECO:0007669"/>
    <property type="project" value="InterPro"/>
</dbReference>
<protein>
    <submittedName>
        <fullName evidence="8">Cell division FtsK/SpoIIIE</fullName>
    </submittedName>
</protein>
<dbReference type="GO" id="GO:0005524">
    <property type="term" value="F:ATP binding"/>
    <property type="evidence" value="ECO:0007669"/>
    <property type="project" value="UniProtKB-UniRule"/>
</dbReference>
<sequence length="1211" mass="130360">MPRELPANPVARLLPLVMVVAMAGMLVLYFTSGNSAMRTPVFSFFPVLMVASAVGTLAYGARGTHRTAELNADRRQYLRHLDELDRQAAAAATAQQRSLHRRHPRPDALWTLAGGPRMWERAPTDPDFGRIRVGVAAQPLTPGLIPPDLPPAEEADPVTVSAVQRLLRVRATVPDLPDTVAVFDHSAITVTGDDAHGLARAMICQLAVLHGPDVLRIATVTTGDDGVWDWLKWLPHHRHPWCTGHLRHRDLTEIDRAADRARWLVIRDGHRGEDAAPPGVTVLTVASAADSIRTDELLLDTGDRDRCTDSLSPVAALACARRLSAFRTAAVRNRSPWNWLELMDVDDPELLPDTRWADTGGAGAVLSPVPLGVSETGARLDLDINEAARGGMGPHGLCVGATGSGKSELLRTLVLGLITVHPPEVLNLILVDFKGGATFLGLERANHVSAVITNLSDEAHLVARMYDALSGELNRRQELLRAAGNAADLAEYTAARATRPDLPLLPALLIAVDEFSELLAQHPEFAELFVAIGRLGRSLGMHLLLSSQRVDEGRLRGLETHLSYRICLKTFSAGDSRAVLGVPDAYQLPARPGAALLKTVSDELVRFQTAYVSGPLLRTREKPAEPDAPRVFTPEPAAASADRMRSDGPVRTLLDTVVDRLAGHGTAAHRVWLEPLSASPPLGALLSARHGAPLTVPIGVVDCPFEQRRIPLVAALAGADGNVAVVGGPQSGKSTVVRTLVMALAATHDPRDVQVYCVDCGGGALTALSALPHVGAVAGRGDAELISRIVAVLEKILADRETRFRAAGVDSMAERRRRRQRDDPYGDVFLVIDGIAVIRNEFDTIEPRIAALAAQGLGYGVHVVVTASRWAELRPVLKDQLGTRIELRLGDPADSEMDRRRARHLIDSPPGRGITRDGRELTIALPRLDEAASTTGLAASIAASAQALHIRYQQRTAPPVELLPGRVDHETVLAAASEVQRARTILGLGETDLEPVTLDLTEQPHLVMLGDPRSGKTAALRTVCREILRTHSPTAAQLLLVDFRRTLLGVVETEHLGAYAMSPPTLQTALAGLVDRLRARLPDAAVTQRQLRDRSWWTGPELFLVIDDYDLVAESAAAALTPVTELLPHGRDIGLHVIVARRAGGAARAMFDPLPARLRETGAAGLMLSAPPEEGQLWGSVRATPLPPGRATLLTRGRPAQLIQVSWIEPP</sequence>
<dbReference type="InterPro" id="IPR050206">
    <property type="entry name" value="FtsK/SpoIIIE/SftA"/>
</dbReference>
<dbReference type="InterPro" id="IPR003593">
    <property type="entry name" value="AAA+_ATPase"/>
</dbReference>
<organism evidence="8 9">
    <name type="scientific">Mycolicibacterium thermoresistibile</name>
    <name type="common">Mycobacterium thermoresistibile</name>
    <dbReference type="NCBI Taxonomy" id="1797"/>
    <lineage>
        <taxon>Bacteria</taxon>
        <taxon>Bacillati</taxon>
        <taxon>Actinomycetota</taxon>
        <taxon>Actinomycetes</taxon>
        <taxon>Mycobacteriales</taxon>
        <taxon>Mycobacteriaceae</taxon>
        <taxon>Mycolicibacterium</taxon>
    </lineage>
</organism>
<feature type="domain" description="FtsK" evidence="7">
    <location>
        <begin position="377"/>
        <end position="577"/>
    </location>
</feature>
<evidence type="ECO:0000313" key="8">
    <source>
        <dbReference type="EMBL" id="GAT13567.1"/>
    </source>
</evidence>
<dbReference type="SUPFAM" id="SSF52540">
    <property type="entry name" value="P-loop containing nucleoside triphosphate hydrolases"/>
    <property type="match status" value="3"/>
</dbReference>
<evidence type="ECO:0000256" key="4">
    <source>
        <dbReference type="PROSITE-ProRule" id="PRU00289"/>
    </source>
</evidence>
<keyword evidence="8" id="KW-0131">Cell cycle</keyword>
<feature type="domain" description="FtsK" evidence="7">
    <location>
        <begin position="709"/>
        <end position="896"/>
    </location>
</feature>
<keyword evidence="1" id="KW-0677">Repeat</keyword>
<dbReference type="NCBIfam" id="TIGR03925">
    <property type="entry name" value="T7SS_EccC_b"/>
    <property type="match status" value="1"/>
</dbReference>
<dbReference type="PROSITE" id="PS50901">
    <property type="entry name" value="FTSK"/>
    <property type="match status" value="3"/>
</dbReference>
<dbReference type="PANTHER" id="PTHR22683:SF1">
    <property type="entry name" value="TYPE VII SECRETION SYSTEM PROTEIN ESSC"/>
    <property type="match status" value="1"/>
</dbReference>
<evidence type="ECO:0000256" key="3">
    <source>
        <dbReference type="ARBA" id="ARBA00022840"/>
    </source>
</evidence>
<dbReference type="InterPro" id="IPR002543">
    <property type="entry name" value="FtsK_dom"/>
</dbReference>
<dbReference type="STRING" id="1797.RMCT_0538"/>
<accession>A0A100XBJ2</accession>
<evidence type="ECO:0000256" key="2">
    <source>
        <dbReference type="ARBA" id="ARBA00022741"/>
    </source>
</evidence>
<evidence type="ECO:0000313" key="9">
    <source>
        <dbReference type="Proteomes" id="UP000069654"/>
    </source>
</evidence>
<keyword evidence="3 4" id="KW-0067">ATP-binding</keyword>
<proteinExistence type="predicted"/>
<dbReference type="SMART" id="SM00382">
    <property type="entry name" value="AAA"/>
    <property type="match status" value="3"/>
</dbReference>
<dbReference type="OMA" id="HLSYRVC"/>
<feature type="transmembrane region" description="Helical" evidence="6">
    <location>
        <begin position="42"/>
        <end position="61"/>
    </location>
</feature>
<reference evidence="9" key="2">
    <citation type="submission" date="2016-02" db="EMBL/GenBank/DDBJ databases">
        <title>Draft genome sequence of five rapidly growing Mycobacterium species.</title>
        <authorList>
            <person name="Katahira K."/>
            <person name="Gotou Y."/>
            <person name="Iida K."/>
            <person name="Ogura Y."/>
            <person name="Hayashi T."/>
        </authorList>
    </citation>
    <scope>NUCLEOTIDE SEQUENCE [LARGE SCALE GENOMIC DNA]</scope>
    <source>
        <strain evidence="9">JCM6362</strain>
    </source>
</reference>
<feature type="domain" description="FtsK" evidence="7">
    <location>
        <begin position="993"/>
        <end position="1177"/>
    </location>
</feature>
<keyword evidence="6" id="KW-0812">Transmembrane</keyword>
<dbReference type="InterPro" id="IPR027417">
    <property type="entry name" value="P-loop_NTPase"/>
</dbReference>
<feature type="binding site" evidence="4">
    <location>
        <begin position="1010"/>
        <end position="1017"/>
    </location>
    <ligand>
        <name>ATP</name>
        <dbReference type="ChEBI" id="CHEBI:30616"/>
    </ligand>
</feature>
<dbReference type="Gene3D" id="3.40.50.300">
    <property type="entry name" value="P-loop containing nucleotide triphosphate hydrolases"/>
    <property type="match status" value="3"/>
</dbReference>
<dbReference type="PANTHER" id="PTHR22683">
    <property type="entry name" value="SPORULATION PROTEIN RELATED"/>
    <property type="match status" value="1"/>
</dbReference>
<feature type="transmembrane region" description="Helical" evidence="6">
    <location>
        <begin position="12"/>
        <end position="30"/>
    </location>
</feature>
<feature type="binding site" evidence="4">
    <location>
        <begin position="400"/>
        <end position="407"/>
    </location>
    <ligand>
        <name>ATP</name>
        <dbReference type="ChEBI" id="CHEBI:30616"/>
    </ligand>
</feature>
<evidence type="ECO:0000256" key="5">
    <source>
        <dbReference type="SAM" id="MobiDB-lite"/>
    </source>
</evidence>
<dbReference type="EMBL" id="BCTB01000003">
    <property type="protein sequence ID" value="GAT13567.1"/>
    <property type="molecule type" value="Genomic_DNA"/>
</dbReference>
<dbReference type="AlphaFoldDB" id="A0A100XBJ2"/>
<feature type="region of interest" description="Disordered" evidence="5">
    <location>
        <begin position="620"/>
        <end position="645"/>
    </location>
</feature>
<evidence type="ECO:0000256" key="6">
    <source>
        <dbReference type="SAM" id="Phobius"/>
    </source>
</evidence>
<dbReference type="Proteomes" id="UP000069654">
    <property type="component" value="Unassembled WGS sequence"/>
</dbReference>
<keyword evidence="6" id="KW-0472">Membrane</keyword>